<evidence type="ECO:0000313" key="2">
    <source>
        <dbReference type="Proteomes" id="UP000183192"/>
    </source>
</evidence>
<dbReference type="InterPro" id="IPR047729">
    <property type="entry name" value="Sce7726-like"/>
</dbReference>
<dbReference type="EMBL" id="MNUU01000038">
    <property type="protein sequence ID" value="OIO07665.1"/>
    <property type="molecule type" value="Genomic_DNA"/>
</dbReference>
<sequence>MVKIINKETFTNDKIIRLEFRNFLDKEAKKYRRQGHKAEVFEEFGVRHGTARIDFAIINGVMCGYEIKSDRDTLKRLPEQVEEFSAVFDRLTLVVGKRHLYKAMHIIPDWWGVTLAKFDADSRVIFHTIRKSRINKEQEKISIARLLWRNEALQILEKRKRADDVRSKPREFIYKRLSDTLSVKTLKRTVNSILMSREGWRSDLLLASHDG</sequence>
<dbReference type="STRING" id="1805146.AUJ27_02020"/>
<name>A0A1J4T8H2_9BACT</name>
<accession>A0A1J4T8H2</accession>
<dbReference type="NCBIfam" id="NF033832">
    <property type="entry name" value="sce7726_fam"/>
    <property type="match status" value="1"/>
</dbReference>
<proteinExistence type="predicted"/>
<dbReference type="AlphaFoldDB" id="A0A1J4T8H2"/>
<comment type="caution">
    <text evidence="1">The sequence shown here is derived from an EMBL/GenBank/DDBJ whole genome shotgun (WGS) entry which is preliminary data.</text>
</comment>
<dbReference type="Proteomes" id="UP000183192">
    <property type="component" value="Unassembled WGS sequence"/>
</dbReference>
<evidence type="ECO:0000313" key="1">
    <source>
        <dbReference type="EMBL" id="OIO07665.1"/>
    </source>
</evidence>
<evidence type="ECO:0008006" key="3">
    <source>
        <dbReference type="Google" id="ProtNLM"/>
    </source>
</evidence>
<gene>
    <name evidence="1" type="ORF">AUJ27_02020</name>
</gene>
<organism evidence="1 2">
    <name type="scientific">Candidatus Falkowbacteria bacterium CG1_02_37_44</name>
    <dbReference type="NCBI Taxonomy" id="1805146"/>
    <lineage>
        <taxon>Bacteria</taxon>
        <taxon>Candidatus Falkowiibacteriota</taxon>
    </lineage>
</organism>
<reference evidence="1 2" key="1">
    <citation type="journal article" date="2016" name="Environ. Microbiol.">
        <title>Genomic resolution of a cold subsurface aquifer community provides metabolic insights for novel microbes adapted to high CO concentrations.</title>
        <authorList>
            <person name="Probst A.J."/>
            <person name="Castelle C.J."/>
            <person name="Singh A."/>
            <person name="Brown C.T."/>
            <person name="Anantharaman K."/>
            <person name="Sharon I."/>
            <person name="Hug L.A."/>
            <person name="Burstein D."/>
            <person name="Emerson J.B."/>
            <person name="Thomas B.C."/>
            <person name="Banfield J.F."/>
        </authorList>
    </citation>
    <scope>NUCLEOTIDE SEQUENCE [LARGE SCALE GENOMIC DNA]</scope>
    <source>
        <strain evidence="1">CG1_02_37_44</strain>
    </source>
</reference>
<protein>
    <recommendedName>
        <fullName evidence="3">Sce7726 family protein</fullName>
    </recommendedName>
</protein>